<feature type="compositionally biased region" description="Pro residues" evidence="1">
    <location>
        <begin position="20"/>
        <end position="37"/>
    </location>
</feature>
<keyword evidence="2" id="KW-0812">Transmembrane</keyword>
<gene>
    <name evidence="3" type="ORF">B0T21DRAFT_346179</name>
</gene>
<evidence type="ECO:0000313" key="4">
    <source>
        <dbReference type="Proteomes" id="UP001172159"/>
    </source>
</evidence>
<dbReference type="AlphaFoldDB" id="A0AA40EN38"/>
<keyword evidence="2" id="KW-0472">Membrane</keyword>
<accession>A0AA40EN38</accession>
<feature type="transmembrane region" description="Helical" evidence="2">
    <location>
        <begin position="222"/>
        <end position="242"/>
    </location>
</feature>
<evidence type="ECO:0000313" key="3">
    <source>
        <dbReference type="EMBL" id="KAK0742370.1"/>
    </source>
</evidence>
<evidence type="ECO:0000256" key="1">
    <source>
        <dbReference type="SAM" id="MobiDB-lite"/>
    </source>
</evidence>
<proteinExistence type="predicted"/>
<sequence length="291" mass="31860">MTTKTAESEPLMATLSPELSSPPSPVGVGPPPPPPINTRPGSGLNPRMVYRPITPPDAHFPLSSSSADDGNDKRWKIGIPLLTILRLALIALIIADIAVWIAHDHFLFHALTFGHVWLWIILLWNLGHVVSPLLSKISGGRSLKGIPGLPTIVCQVGDCACVLNGDNDDNDDDDHHHHHHDHAKKKRSKYGISWILDILLGIVPIVVASTTIYMYYRHMIEILVLTDVVGILSIVIGIFSLFTASRPVIFEMGLVIKSNNDDEGERGQYRIRLPVDENDRRTAGGTVSVSA</sequence>
<organism evidence="3 4">
    <name type="scientific">Apiosordaria backusii</name>
    <dbReference type="NCBI Taxonomy" id="314023"/>
    <lineage>
        <taxon>Eukaryota</taxon>
        <taxon>Fungi</taxon>
        <taxon>Dikarya</taxon>
        <taxon>Ascomycota</taxon>
        <taxon>Pezizomycotina</taxon>
        <taxon>Sordariomycetes</taxon>
        <taxon>Sordariomycetidae</taxon>
        <taxon>Sordariales</taxon>
        <taxon>Lasiosphaeriaceae</taxon>
        <taxon>Apiosordaria</taxon>
    </lineage>
</organism>
<comment type="caution">
    <text evidence="3">The sequence shown here is derived from an EMBL/GenBank/DDBJ whole genome shotgun (WGS) entry which is preliminary data.</text>
</comment>
<feature type="region of interest" description="Disordered" evidence="1">
    <location>
        <begin position="1"/>
        <end position="41"/>
    </location>
</feature>
<keyword evidence="2" id="KW-1133">Transmembrane helix</keyword>
<keyword evidence="4" id="KW-1185">Reference proteome</keyword>
<dbReference type="EMBL" id="JAUKTV010000003">
    <property type="protein sequence ID" value="KAK0742370.1"/>
    <property type="molecule type" value="Genomic_DNA"/>
</dbReference>
<feature type="transmembrane region" description="Helical" evidence="2">
    <location>
        <begin position="114"/>
        <end position="134"/>
    </location>
</feature>
<feature type="transmembrane region" description="Helical" evidence="2">
    <location>
        <begin position="194"/>
        <end position="216"/>
    </location>
</feature>
<reference evidence="3" key="1">
    <citation type="submission" date="2023-06" db="EMBL/GenBank/DDBJ databases">
        <title>Genome-scale phylogeny and comparative genomics of the fungal order Sordariales.</title>
        <authorList>
            <consortium name="Lawrence Berkeley National Laboratory"/>
            <person name="Hensen N."/>
            <person name="Bonometti L."/>
            <person name="Westerberg I."/>
            <person name="Brannstrom I.O."/>
            <person name="Guillou S."/>
            <person name="Cros-Aarteil S."/>
            <person name="Calhoun S."/>
            <person name="Haridas S."/>
            <person name="Kuo A."/>
            <person name="Mondo S."/>
            <person name="Pangilinan J."/>
            <person name="Riley R."/>
            <person name="Labutti K."/>
            <person name="Andreopoulos B."/>
            <person name="Lipzen A."/>
            <person name="Chen C."/>
            <person name="Yanf M."/>
            <person name="Daum C."/>
            <person name="Ng V."/>
            <person name="Clum A."/>
            <person name="Steindorff A."/>
            <person name="Ohm R."/>
            <person name="Martin F."/>
            <person name="Silar P."/>
            <person name="Natvig D."/>
            <person name="Lalanne C."/>
            <person name="Gautier V."/>
            <person name="Ament-Velasquez S.L."/>
            <person name="Kruys A."/>
            <person name="Hutchinson M.I."/>
            <person name="Powell A.J."/>
            <person name="Barry K."/>
            <person name="Miller A.N."/>
            <person name="Grigoriev I.V."/>
            <person name="Debuchy R."/>
            <person name="Gladieux P."/>
            <person name="Thoren M.H."/>
            <person name="Johannesson H."/>
        </authorList>
    </citation>
    <scope>NUCLEOTIDE SEQUENCE</scope>
    <source>
        <strain evidence="3">CBS 540.89</strain>
    </source>
</reference>
<evidence type="ECO:0000256" key="2">
    <source>
        <dbReference type="SAM" id="Phobius"/>
    </source>
</evidence>
<name>A0AA40EN38_9PEZI</name>
<feature type="transmembrane region" description="Helical" evidence="2">
    <location>
        <begin position="81"/>
        <end position="102"/>
    </location>
</feature>
<dbReference type="Proteomes" id="UP001172159">
    <property type="component" value="Unassembled WGS sequence"/>
</dbReference>
<protein>
    <submittedName>
        <fullName evidence="3">Uncharacterized protein</fullName>
    </submittedName>
</protein>